<reference evidence="1 2" key="1">
    <citation type="submission" date="2018-07" db="EMBL/GenBank/DDBJ databases">
        <authorList>
            <person name="Wofford K.M."/>
            <person name="Typhair T.J."/>
            <person name="Gonzales M.A."/>
            <person name="Castillo J.C."/>
            <person name="Smith B.R."/>
            <person name="Klug H.M."/>
            <person name="Hughes L.E."/>
            <person name="Garlena R.A."/>
            <person name="Russell D.A."/>
            <person name="Pope W.H."/>
            <person name="Jacobs-Sera D."/>
            <person name="Hatfull G.F."/>
        </authorList>
    </citation>
    <scope>NUCLEOTIDE SEQUENCE [LARGE SCALE GENOMIC DNA]</scope>
</reference>
<evidence type="ECO:0000313" key="1">
    <source>
        <dbReference type="EMBL" id="AXH67298.1"/>
    </source>
</evidence>
<dbReference type="EMBL" id="MH576968">
    <property type="protein sequence ID" value="AXH67298.1"/>
    <property type="molecule type" value="Genomic_DNA"/>
</dbReference>
<protein>
    <submittedName>
        <fullName evidence="1">Uncharacterized protein</fullName>
    </submittedName>
</protein>
<dbReference type="GeneID" id="55609535"/>
<dbReference type="RefSeq" id="YP_009839805.1">
    <property type="nucleotide sequence ID" value="NC_048722.1"/>
</dbReference>
<accession>A0A345M9X7</accession>
<dbReference type="KEGG" id="vg:55609535"/>
<evidence type="ECO:0000313" key="2">
    <source>
        <dbReference type="Proteomes" id="UP000260216"/>
    </source>
</evidence>
<name>A0A345M9X7_9CAUD</name>
<proteinExistence type="predicted"/>
<dbReference type="Proteomes" id="UP000260216">
    <property type="component" value="Segment"/>
</dbReference>
<sequence>MTEHKYETRTYRFEGTHKLADEVAHLAITNDCRVSTRTASGMLRKKKHLFVVFGAVARLERFETQMEKAKGRIQ</sequence>
<keyword evidence="2" id="KW-1185">Reference proteome</keyword>
<gene>
    <name evidence="1" type="primary">127</name>
    <name evidence="1" type="ORF">SEA_WOFFORD_127</name>
</gene>
<organism evidence="1 2">
    <name type="scientific">Streptomyces phage Wofford</name>
    <dbReference type="NCBI Taxonomy" id="2283267"/>
    <lineage>
        <taxon>Viruses</taxon>
        <taxon>Duplodnaviria</taxon>
        <taxon>Heunggongvirae</taxon>
        <taxon>Uroviricota</taxon>
        <taxon>Caudoviricetes</taxon>
        <taxon>Stanwilliamsviridae</taxon>
        <taxon>Boydwoodruffvirinae</taxon>
        <taxon>Karimacvirus</taxon>
        <taxon>Karimacvirus wofford</taxon>
        <taxon>Streptomyces virus Wofford</taxon>
    </lineage>
</organism>